<name>A0ABX8UMD9_9BURK</name>
<dbReference type="Pfam" id="PF04917">
    <property type="entry name" value="Shufflon_N"/>
    <property type="match status" value="1"/>
</dbReference>
<gene>
    <name evidence="2" type="primary">pilV</name>
    <name evidence="2" type="ORF">KZJ38_07315</name>
</gene>
<evidence type="ECO:0000313" key="3">
    <source>
        <dbReference type="Proteomes" id="UP000826462"/>
    </source>
</evidence>
<protein>
    <submittedName>
        <fullName evidence="2">Shufflon system plasmid conjugative transfer pilus tip adhesin PilV</fullName>
    </submittedName>
</protein>
<evidence type="ECO:0000259" key="1">
    <source>
        <dbReference type="Pfam" id="PF04917"/>
    </source>
</evidence>
<reference evidence="2 3" key="1">
    <citation type="submission" date="2021-07" db="EMBL/GenBank/DDBJ databases">
        <title>Paraburkholderia edwinii protects Aspergillus sp. from phenazines by acting as a toxin sponge.</title>
        <authorList>
            <person name="Dahlstrom K.M."/>
            <person name="Newman D.K."/>
        </authorList>
    </citation>
    <scope>NUCLEOTIDE SEQUENCE [LARGE SCALE GENOMIC DNA]</scope>
    <source>
        <strain evidence="2 3">Pe01</strain>
    </source>
</reference>
<organism evidence="2 3">
    <name type="scientific">Paraburkholderia edwinii</name>
    <dbReference type="NCBI Taxonomy" id="2861782"/>
    <lineage>
        <taxon>Bacteria</taxon>
        <taxon>Pseudomonadati</taxon>
        <taxon>Pseudomonadota</taxon>
        <taxon>Betaproteobacteria</taxon>
        <taxon>Burkholderiales</taxon>
        <taxon>Burkholderiaceae</taxon>
        <taxon>Paraburkholderia</taxon>
    </lineage>
</organism>
<accession>A0ABX8UMD9</accession>
<dbReference type="RefSeq" id="WP_219799436.1">
    <property type="nucleotide sequence ID" value="NZ_CP080095.1"/>
</dbReference>
<evidence type="ECO:0000313" key="2">
    <source>
        <dbReference type="EMBL" id="QYD70109.1"/>
    </source>
</evidence>
<sequence length="464" mass="46168">MDEILGALFAMLVTMMYLPTIMHGIANARQTQTDVTTAQQQQQWASAVGNYVSQNMTALEASATAATPVTLSVATLQAANAGLPTNFSVTNPFSQTWTAQVLQPTAGTLQVLAFSSGGNVIKDQELGQIARAAGGSGGFIPTNNSGAYSGGPATAYGTFGSWKIATAGYSVGSGGAPASLLVFTNGALSSNYLYRNAVPGQPQLNEMNTALNMGGNAISNANGVITAGGSNAQSLQVGSAVYYGDPNNAAVRTNGTLFIQNLLGTAAAPLVAGATTVEGNAAVTGNTTVNGTVVAGADVDVSGNTFTAGNATVTQNFSAGGQITAGGFVQVNGFAVQGAGCAPNGLIGNSGAGPLFCQSGVWTAVNGGGAYVNAFGFVGDSGFIPNGSGKTQWVMASGGDGGNNSCQLSGNVSGVGGVANHSDNNTSLAKACFISFPVPPGASWQVTSAPWDAPPGSFTAFVYQ</sequence>
<dbReference type="EMBL" id="CP080095">
    <property type="protein sequence ID" value="QYD70109.1"/>
    <property type="molecule type" value="Genomic_DNA"/>
</dbReference>
<keyword evidence="3" id="KW-1185">Reference proteome</keyword>
<dbReference type="InterPro" id="IPR007001">
    <property type="entry name" value="Shufflon_N"/>
</dbReference>
<feature type="domain" description="Bacterial shufflon protein N-terminal" evidence="1">
    <location>
        <begin position="35"/>
        <end position="360"/>
    </location>
</feature>
<dbReference type="Proteomes" id="UP000826462">
    <property type="component" value="Chromosome 1"/>
</dbReference>
<proteinExistence type="predicted"/>